<gene>
    <name evidence="1" type="ORF">QJS10_CPA09g00708</name>
</gene>
<dbReference type="EMBL" id="JAUJYO010000009">
    <property type="protein sequence ID" value="KAK1308802.1"/>
    <property type="molecule type" value="Genomic_DNA"/>
</dbReference>
<reference evidence="1" key="2">
    <citation type="submission" date="2023-06" db="EMBL/GenBank/DDBJ databases">
        <authorList>
            <person name="Ma L."/>
            <person name="Liu K.-W."/>
            <person name="Li Z."/>
            <person name="Hsiao Y.-Y."/>
            <person name="Qi Y."/>
            <person name="Fu T."/>
            <person name="Tang G."/>
            <person name="Zhang D."/>
            <person name="Sun W.-H."/>
            <person name="Liu D.-K."/>
            <person name="Li Y."/>
            <person name="Chen G.-Z."/>
            <person name="Liu X.-D."/>
            <person name="Liao X.-Y."/>
            <person name="Jiang Y.-T."/>
            <person name="Yu X."/>
            <person name="Hao Y."/>
            <person name="Huang J."/>
            <person name="Zhao X.-W."/>
            <person name="Ke S."/>
            <person name="Chen Y.-Y."/>
            <person name="Wu W.-L."/>
            <person name="Hsu J.-L."/>
            <person name="Lin Y.-F."/>
            <person name="Huang M.-D."/>
            <person name="Li C.-Y."/>
            <person name="Huang L."/>
            <person name="Wang Z.-W."/>
            <person name="Zhao X."/>
            <person name="Zhong W.-Y."/>
            <person name="Peng D.-H."/>
            <person name="Ahmad S."/>
            <person name="Lan S."/>
            <person name="Zhang J.-S."/>
            <person name="Tsai W.-C."/>
            <person name="Van De Peer Y."/>
            <person name="Liu Z.-J."/>
        </authorList>
    </citation>
    <scope>NUCLEOTIDE SEQUENCE</scope>
    <source>
        <strain evidence="1">CP</strain>
        <tissue evidence="1">Leaves</tissue>
    </source>
</reference>
<dbReference type="AlphaFoldDB" id="A0AAV9E5Y9"/>
<evidence type="ECO:0000313" key="2">
    <source>
        <dbReference type="Proteomes" id="UP001180020"/>
    </source>
</evidence>
<protein>
    <submittedName>
        <fullName evidence="1">Uncharacterized protein</fullName>
    </submittedName>
</protein>
<sequence length="66" mass="7884">MNGGVDEVLVFMQQQEEVEERKVCLEVEDQPRRGSPKAEVVKRRWWSRWKRCACEPHISPFLLPLF</sequence>
<keyword evidence="2" id="KW-1185">Reference proteome</keyword>
<evidence type="ECO:0000313" key="1">
    <source>
        <dbReference type="EMBL" id="KAK1308802.1"/>
    </source>
</evidence>
<organism evidence="1 2">
    <name type="scientific">Acorus calamus</name>
    <name type="common">Sweet flag</name>
    <dbReference type="NCBI Taxonomy" id="4465"/>
    <lineage>
        <taxon>Eukaryota</taxon>
        <taxon>Viridiplantae</taxon>
        <taxon>Streptophyta</taxon>
        <taxon>Embryophyta</taxon>
        <taxon>Tracheophyta</taxon>
        <taxon>Spermatophyta</taxon>
        <taxon>Magnoliopsida</taxon>
        <taxon>Liliopsida</taxon>
        <taxon>Acoraceae</taxon>
        <taxon>Acorus</taxon>
    </lineage>
</organism>
<proteinExistence type="predicted"/>
<name>A0AAV9E5Y9_ACOCL</name>
<accession>A0AAV9E5Y9</accession>
<dbReference type="Proteomes" id="UP001180020">
    <property type="component" value="Unassembled WGS sequence"/>
</dbReference>
<comment type="caution">
    <text evidence="1">The sequence shown here is derived from an EMBL/GenBank/DDBJ whole genome shotgun (WGS) entry which is preliminary data.</text>
</comment>
<reference evidence="1" key="1">
    <citation type="journal article" date="2023" name="Nat. Commun.">
        <title>Diploid and tetraploid genomes of Acorus and the evolution of monocots.</title>
        <authorList>
            <person name="Ma L."/>
            <person name="Liu K.W."/>
            <person name="Li Z."/>
            <person name="Hsiao Y.Y."/>
            <person name="Qi Y."/>
            <person name="Fu T."/>
            <person name="Tang G.D."/>
            <person name="Zhang D."/>
            <person name="Sun W.H."/>
            <person name="Liu D.K."/>
            <person name="Li Y."/>
            <person name="Chen G.Z."/>
            <person name="Liu X.D."/>
            <person name="Liao X.Y."/>
            <person name="Jiang Y.T."/>
            <person name="Yu X."/>
            <person name="Hao Y."/>
            <person name="Huang J."/>
            <person name="Zhao X.W."/>
            <person name="Ke S."/>
            <person name="Chen Y.Y."/>
            <person name="Wu W.L."/>
            <person name="Hsu J.L."/>
            <person name="Lin Y.F."/>
            <person name="Huang M.D."/>
            <person name="Li C.Y."/>
            <person name="Huang L."/>
            <person name="Wang Z.W."/>
            <person name="Zhao X."/>
            <person name="Zhong W.Y."/>
            <person name="Peng D.H."/>
            <person name="Ahmad S."/>
            <person name="Lan S."/>
            <person name="Zhang J.S."/>
            <person name="Tsai W.C."/>
            <person name="Van de Peer Y."/>
            <person name="Liu Z.J."/>
        </authorList>
    </citation>
    <scope>NUCLEOTIDE SEQUENCE</scope>
    <source>
        <strain evidence="1">CP</strain>
    </source>
</reference>